<dbReference type="PANTHER" id="PTHR21330">
    <property type="entry name" value="E3 SUMO-PROTEIN LIGASE NSE2"/>
    <property type="match status" value="1"/>
</dbReference>
<proteinExistence type="inferred from homology"/>
<dbReference type="CDD" id="cd16651">
    <property type="entry name" value="SPL-RING_NSE2"/>
    <property type="match status" value="1"/>
</dbReference>
<dbReference type="EMBL" id="CAJNOQ010003379">
    <property type="protein sequence ID" value="CAF1009412.1"/>
    <property type="molecule type" value="Genomic_DNA"/>
</dbReference>
<dbReference type="Pfam" id="PF11789">
    <property type="entry name" value="zf-Nse"/>
    <property type="match status" value="1"/>
</dbReference>
<dbReference type="GO" id="GO:0008270">
    <property type="term" value="F:zinc ion binding"/>
    <property type="evidence" value="ECO:0007669"/>
    <property type="project" value="UniProtKB-KW"/>
</dbReference>
<evidence type="ECO:0000256" key="10">
    <source>
        <dbReference type="ARBA" id="ARBA00023242"/>
    </source>
</evidence>
<dbReference type="InterPro" id="IPR013083">
    <property type="entry name" value="Znf_RING/FYVE/PHD"/>
</dbReference>
<dbReference type="GO" id="GO:0005634">
    <property type="term" value="C:nucleus"/>
    <property type="evidence" value="ECO:0007669"/>
    <property type="project" value="UniProtKB-SubCell"/>
</dbReference>
<gene>
    <name evidence="16" type="ORF">GPM918_LOCUS14184</name>
    <name evidence="17" type="ORF">SRO942_LOCUS14180</name>
</gene>
<evidence type="ECO:0000256" key="1">
    <source>
        <dbReference type="ARBA" id="ARBA00004123"/>
    </source>
</evidence>
<dbReference type="GO" id="GO:0061665">
    <property type="term" value="F:SUMO ligase activity"/>
    <property type="evidence" value="ECO:0007669"/>
    <property type="project" value="TreeGrafter"/>
</dbReference>
<dbReference type="SUPFAM" id="SSF57850">
    <property type="entry name" value="RING/U-box"/>
    <property type="match status" value="1"/>
</dbReference>
<evidence type="ECO:0000256" key="3">
    <source>
        <dbReference type="ARBA" id="ARBA00008212"/>
    </source>
</evidence>
<evidence type="ECO:0000256" key="14">
    <source>
        <dbReference type="SAM" id="Coils"/>
    </source>
</evidence>
<feature type="coiled-coil region" evidence="14">
    <location>
        <begin position="90"/>
        <end position="127"/>
    </location>
</feature>
<evidence type="ECO:0000256" key="11">
    <source>
        <dbReference type="ARBA" id="ARBA00031731"/>
    </source>
</evidence>
<comment type="pathway">
    <text evidence="2">Protein modification; protein sumoylation.</text>
</comment>
<organism evidence="16 18">
    <name type="scientific">Didymodactylos carnosus</name>
    <dbReference type="NCBI Taxonomy" id="1234261"/>
    <lineage>
        <taxon>Eukaryota</taxon>
        <taxon>Metazoa</taxon>
        <taxon>Spiralia</taxon>
        <taxon>Gnathifera</taxon>
        <taxon>Rotifera</taxon>
        <taxon>Eurotatoria</taxon>
        <taxon>Bdelloidea</taxon>
        <taxon>Philodinida</taxon>
        <taxon>Philodinidae</taxon>
        <taxon>Didymodactylos</taxon>
    </lineage>
</organism>
<sequence length="241" mass="28040">MQLKRMRQESQAHTSSVLHESRNMTLNYVEIDQSLCLWEDLFPLVESHITGLTNIAQEMQESAEQQKYVQELLNIAIRFNDSEEKARTCLKEARRNLKKSTRRAADEEDEEEEIDDSELKMDIIEKLYEKFQKILVKTVDTNTPMFDLEADNRYQEFGECIENMKHGSSADTAVIDQVTSSKCPLTQKTFHEAVQNKKCKHRYEKEAVLQYISDKQKSRRKAQCPVAGCDNILIEKDLVNV</sequence>
<evidence type="ECO:0000256" key="5">
    <source>
        <dbReference type="ARBA" id="ARBA00022679"/>
    </source>
</evidence>
<keyword evidence="7 13" id="KW-0863">Zinc-finger</keyword>
<comment type="subcellular location">
    <subcellularLocation>
        <location evidence="1">Nucleus</location>
    </subcellularLocation>
</comment>
<dbReference type="OrthoDB" id="26899at2759"/>
<dbReference type="PANTHER" id="PTHR21330:SF1">
    <property type="entry name" value="E3 SUMO-PROTEIN LIGASE NSE2"/>
    <property type="match status" value="1"/>
</dbReference>
<evidence type="ECO:0000259" key="15">
    <source>
        <dbReference type="PROSITE" id="PS51044"/>
    </source>
</evidence>
<dbReference type="AlphaFoldDB" id="A0A814HDL5"/>
<dbReference type="Proteomes" id="UP000663829">
    <property type="component" value="Unassembled WGS sequence"/>
</dbReference>
<reference evidence="16" key="1">
    <citation type="submission" date="2021-02" db="EMBL/GenBank/DDBJ databases">
        <authorList>
            <person name="Nowell W R."/>
        </authorList>
    </citation>
    <scope>NUCLEOTIDE SEQUENCE</scope>
</reference>
<dbReference type="GO" id="GO:0016925">
    <property type="term" value="P:protein sumoylation"/>
    <property type="evidence" value="ECO:0007669"/>
    <property type="project" value="UniProtKB-UniPathway"/>
</dbReference>
<evidence type="ECO:0000256" key="8">
    <source>
        <dbReference type="ARBA" id="ARBA00022786"/>
    </source>
</evidence>
<dbReference type="Proteomes" id="UP000681722">
    <property type="component" value="Unassembled WGS sequence"/>
</dbReference>
<evidence type="ECO:0000256" key="2">
    <source>
        <dbReference type="ARBA" id="ARBA00004718"/>
    </source>
</evidence>
<dbReference type="UniPathway" id="UPA00886"/>
<evidence type="ECO:0000256" key="13">
    <source>
        <dbReference type="PROSITE-ProRule" id="PRU00452"/>
    </source>
</evidence>
<evidence type="ECO:0000256" key="4">
    <source>
        <dbReference type="ARBA" id="ARBA00020923"/>
    </source>
</evidence>
<keyword evidence="9" id="KW-0862">Zinc</keyword>
<evidence type="ECO:0000313" key="17">
    <source>
        <dbReference type="EMBL" id="CAF3780532.1"/>
    </source>
</evidence>
<keyword evidence="18" id="KW-1185">Reference proteome</keyword>
<dbReference type="EMBL" id="CAJOBC010003378">
    <property type="protein sequence ID" value="CAF3780532.1"/>
    <property type="molecule type" value="Genomic_DNA"/>
</dbReference>
<evidence type="ECO:0000256" key="12">
    <source>
        <dbReference type="ARBA" id="ARBA00032533"/>
    </source>
</evidence>
<protein>
    <recommendedName>
        <fullName evidence="4">E3 SUMO-protein ligase NSE2</fullName>
    </recommendedName>
    <alternativeName>
        <fullName evidence="11">E3 SUMO-protein transferase NSE2</fullName>
    </alternativeName>
    <alternativeName>
        <fullName evidence="12">Non-structural maintenance of chromosomes element 2 homolog</fullName>
    </alternativeName>
</protein>
<dbReference type="GO" id="GO:0030915">
    <property type="term" value="C:Smc5-Smc6 complex"/>
    <property type="evidence" value="ECO:0007669"/>
    <property type="project" value="InterPro"/>
</dbReference>
<keyword evidence="5" id="KW-0808">Transferase</keyword>
<name>A0A814HDL5_9BILA</name>
<comment type="caution">
    <text evidence="16">The sequence shown here is derived from an EMBL/GenBank/DDBJ whole genome shotgun (WGS) entry which is preliminary data.</text>
</comment>
<evidence type="ECO:0000313" key="16">
    <source>
        <dbReference type="EMBL" id="CAF1009412.1"/>
    </source>
</evidence>
<dbReference type="GO" id="GO:0000724">
    <property type="term" value="P:double-strand break repair via homologous recombination"/>
    <property type="evidence" value="ECO:0007669"/>
    <property type="project" value="InterPro"/>
</dbReference>
<keyword evidence="8" id="KW-0833">Ubl conjugation pathway</keyword>
<dbReference type="Gene3D" id="3.30.40.10">
    <property type="entry name" value="Zinc/RING finger domain, C3HC4 (zinc finger)"/>
    <property type="match status" value="1"/>
</dbReference>
<feature type="domain" description="SP-RING-type" evidence="15">
    <location>
        <begin position="168"/>
        <end position="241"/>
    </location>
</feature>
<keyword evidence="10" id="KW-0539">Nucleus</keyword>
<comment type="similarity">
    <text evidence="3">Belongs to the NSE2 family.</text>
</comment>
<evidence type="ECO:0000256" key="6">
    <source>
        <dbReference type="ARBA" id="ARBA00022723"/>
    </source>
</evidence>
<dbReference type="InterPro" id="IPR026846">
    <property type="entry name" value="Nse2(Mms21)"/>
</dbReference>
<dbReference type="PROSITE" id="PS51044">
    <property type="entry name" value="ZF_SP_RING"/>
    <property type="match status" value="1"/>
</dbReference>
<dbReference type="InterPro" id="IPR004181">
    <property type="entry name" value="Znf_MIZ"/>
</dbReference>
<keyword evidence="6" id="KW-0479">Metal-binding</keyword>
<accession>A0A814HDL5</accession>
<evidence type="ECO:0000313" key="18">
    <source>
        <dbReference type="Proteomes" id="UP000663829"/>
    </source>
</evidence>
<keyword evidence="14" id="KW-0175">Coiled coil</keyword>
<evidence type="ECO:0000256" key="7">
    <source>
        <dbReference type="ARBA" id="ARBA00022771"/>
    </source>
</evidence>
<evidence type="ECO:0000256" key="9">
    <source>
        <dbReference type="ARBA" id="ARBA00022833"/>
    </source>
</evidence>